<dbReference type="GO" id="GO:0016887">
    <property type="term" value="F:ATP hydrolysis activity"/>
    <property type="evidence" value="ECO:0007669"/>
    <property type="project" value="InterPro"/>
</dbReference>
<evidence type="ECO:0000256" key="7">
    <source>
        <dbReference type="ARBA" id="ARBA00023136"/>
    </source>
</evidence>
<keyword evidence="4" id="KW-0547">Nucleotide-binding</keyword>
<keyword evidence="6 8" id="KW-1133">Transmembrane helix</keyword>
<dbReference type="InterPro" id="IPR027417">
    <property type="entry name" value="P-loop_NTPase"/>
</dbReference>
<evidence type="ECO:0000256" key="5">
    <source>
        <dbReference type="ARBA" id="ARBA00022840"/>
    </source>
</evidence>
<dbReference type="GO" id="GO:0034040">
    <property type="term" value="F:ATPase-coupled lipid transmembrane transporter activity"/>
    <property type="evidence" value="ECO:0007669"/>
    <property type="project" value="TreeGrafter"/>
</dbReference>
<dbReference type="SMART" id="SM00382">
    <property type="entry name" value="AAA"/>
    <property type="match status" value="1"/>
</dbReference>
<dbReference type="FunFam" id="3.40.50.300:FF:000287">
    <property type="entry name" value="Multidrug ABC transporter ATP-binding protein"/>
    <property type="match status" value="1"/>
</dbReference>
<evidence type="ECO:0000256" key="8">
    <source>
        <dbReference type="SAM" id="Phobius"/>
    </source>
</evidence>
<feature type="transmembrane region" description="Helical" evidence="8">
    <location>
        <begin position="110"/>
        <end position="136"/>
    </location>
</feature>
<dbReference type="GO" id="GO:0140359">
    <property type="term" value="F:ABC-type transporter activity"/>
    <property type="evidence" value="ECO:0007669"/>
    <property type="project" value="InterPro"/>
</dbReference>
<dbReference type="PROSITE" id="PS50893">
    <property type="entry name" value="ABC_TRANSPORTER_2"/>
    <property type="match status" value="1"/>
</dbReference>
<evidence type="ECO:0000256" key="1">
    <source>
        <dbReference type="ARBA" id="ARBA00004651"/>
    </source>
</evidence>
<keyword evidence="5 11" id="KW-0067">ATP-binding</keyword>
<dbReference type="CDD" id="cd18552">
    <property type="entry name" value="ABC_6TM_MsbA_like"/>
    <property type="match status" value="1"/>
</dbReference>
<feature type="domain" description="ABC transporter" evidence="9">
    <location>
        <begin position="401"/>
        <end position="635"/>
    </location>
</feature>
<proteinExistence type="predicted"/>
<organism evidence="11 12">
    <name type="scientific">Eiseniibacteriota bacterium</name>
    <dbReference type="NCBI Taxonomy" id="2212470"/>
    <lineage>
        <taxon>Bacteria</taxon>
        <taxon>Candidatus Eiseniibacteriota</taxon>
    </lineage>
</organism>
<dbReference type="InterPro" id="IPR017871">
    <property type="entry name" value="ABC_transporter-like_CS"/>
</dbReference>
<evidence type="ECO:0000313" key="12">
    <source>
        <dbReference type="Proteomes" id="UP000319771"/>
    </source>
</evidence>
<evidence type="ECO:0000256" key="3">
    <source>
        <dbReference type="ARBA" id="ARBA00022692"/>
    </source>
</evidence>
<evidence type="ECO:0000256" key="2">
    <source>
        <dbReference type="ARBA" id="ARBA00022448"/>
    </source>
</evidence>
<dbReference type="GO" id="GO:0005886">
    <property type="term" value="C:plasma membrane"/>
    <property type="evidence" value="ECO:0007669"/>
    <property type="project" value="UniProtKB-SubCell"/>
</dbReference>
<dbReference type="AlphaFoldDB" id="A0A538U5A8"/>
<feature type="domain" description="ABC transmembrane type-1" evidence="10">
    <location>
        <begin position="111"/>
        <end position="367"/>
    </location>
</feature>
<dbReference type="InterPro" id="IPR003593">
    <property type="entry name" value="AAA+_ATPase"/>
</dbReference>
<dbReference type="PANTHER" id="PTHR24221:SF654">
    <property type="entry name" value="ATP-BINDING CASSETTE SUB-FAMILY B MEMBER 6"/>
    <property type="match status" value="1"/>
</dbReference>
<dbReference type="SUPFAM" id="SSF52540">
    <property type="entry name" value="P-loop containing nucleoside triphosphate hydrolases"/>
    <property type="match status" value="1"/>
</dbReference>
<dbReference type="Gene3D" id="1.20.1560.10">
    <property type="entry name" value="ABC transporter type 1, transmembrane domain"/>
    <property type="match status" value="1"/>
</dbReference>
<sequence>MRVYLRLLGYLRPYRARFALALACMVAYAAMSALALGMISPFMQVLFERVEPGAHALGAAAAAPAAPATPAGALARAPAHDLAHDLAHDPARVGELAGAWDRLKTRARAALLLAPPLVALERICLFILVVLLLKNLADYGQAFLMVWVEQAAIRDLRAALLAHLQGLSLAFFHASRAGTLMSRVTNDVEYLRESLATGISRMVKGTLTLAGCLAWACYASWRLTLLSLVILPPVMVALAALGRKLRRRSNATQDRMGDMSAILQESITGARVVKAFGMEDFERGKFDAANQEFFRAFVRMRRVAGASGPVGEFGMVLTAVAMLWLGGVEIFTRHTLAPHQFVLFVTALVSMSSPIRGLSEVNASIQQGLAAARRIFALLDTKAQVTDRPLARALPPLRDRIRFEGVHFAYDGAGPVLQDVWFDIRRGEVVALVGSSGAGKSTTMDLLPRFYDPTAGRVTLDGVDLRDATLASLRAQLGIVTQETIVFHDTVRNNIAYGLAEASDASVQAAAEAASAHAFIRALPLGYDTVIGDRGVRLSGGERQRIAIARALLKNPPILLLDEATSALDTGSERLVQQALERLMRDRTVLVIAHRLSTVQHADRIVVLEEGRVVASGTHRELLDQDGLYRRLYDLQFVA</sequence>
<protein>
    <submittedName>
        <fullName evidence="11">ABC transporter ATP-binding protein</fullName>
    </submittedName>
</protein>
<gene>
    <name evidence="11" type="ORF">E6K81_11055</name>
</gene>
<feature type="transmembrane region" description="Helical" evidence="8">
    <location>
        <begin position="20"/>
        <end position="39"/>
    </location>
</feature>
<name>A0A538U5A8_UNCEI</name>
<evidence type="ECO:0000256" key="6">
    <source>
        <dbReference type="ARBA" id="ARBA00022989"/>
    </source>
</evidence>
<evidence type="ECO:0000259" key="9">
    <source>
        <dbReference type="PROSITE" id="PS50893"/>
    </source>
</evidence>
<accession>A0A538U5A8</accession>
<dbReference type="InterPro" id="IPR003439">
    <property type="entry name" value="ABC_transporter-like_ATP-bd"/>
</dbReference>
<dbReference type="Pfam" id="PF00664">
    <property type="entry name" value="ABC_membrane"/>
    <property type="match status" value="1"/>
</dbReference>
<evidence type="ECO:0000259" key="10">
    <source>
        <dbReference type="PROSITE" id="PS50929"/>
    </source>
</evidence>
<dbReference type="InterPro" id="IPR039421">
    <property type="entry name" value="Type_1_exporter"/>
</dbReference>
<evidence type="ECO:0000313" key="11">
    <source>
        <dbReference type="EMBL" id="TMQ71057.1"/>
    </source>
</evidence>
<dbReference type="PROSITE" id="PS00211">
    <property type="entry name" value="ABC_TRANSPORTER_1"/>
    <property type="match status" value="1"/>
</dbReference>
<feature type="transmembrane region" description="Helical" evidence="8">
    <location>
        <begin position="222"/>
        <end position="241"/>
    </location>
</feature>
<dbReference type="Pfam" id="PF00005">
    <property type="entry name" value="ABC_tran"/>
    <property type="match status" value="1"/>
</dbReference>
<dbReference type="SUPFAM" id="SSF90123">
    <property type="entry name" value="ABC transporter transmembrane region"/>
    <property type="match status" value="1"/>
</dbReference>
<reference evidence="11 12" key="1">
    <citation type="journal article" date="2019" name="Nat. Microbiol.">
        <title>Mediterranean grassland soil C-N compound turnover is dependent on rainfall and depth, and is mediated by genomically divergent microorganisms.</title>
        <authorList>
            <person name="Diamond S."/>
            <person name="Andeer P.F."/>
            <person name="Li Z."/>
            <person name="Crits-Christoph A."/>
            <person name="Burstein D."/>
            <person name="Anantharaman K."/>
            <person name="Lane K.R."/>
            <person name="Thomas B.C."/>
            <person name="Pan C."/>
            <person name="Northen T.R."/>
            <person name="Banfield J.F."/>
        </authorList>
    </citation>
    <scope>NUCLEOTIDE SEQUENCE [LARGE SCALE GENOMIC DNA]</scope>
    <source>
        <strain evidence="11">WS_11</strain>
    </source>
</reference>
<dbReference type="Proteomes" id="UP000319771">
    <property type="component" value="Unassembled WGS sequence"/>
</dbReference>
<dbReference type="PANTHER" id="PTHR24221">
    <property type="entry name" value="ATP-BINDING CASSETTE SUB-FAMILY B"/>
    <property type="match status" value="1"/>
</dbReference>
<keyword evidence="3 8" id="KW-0812">Transmembrane</keyword>
<dbReference type="PROSITE" id="PS50929">
    <property type="entry name" value="ABC_TM1F"/>
    <property type="match status" value="1"/>
</dbReference>
<comment type="subcellular location">
    <subcellularLocation>
        <location evidence="1">Cell membrane</location>
        <topology evidence="1">Multi-pass membrane protein</topology>
    </subcellularLocation>
</comment>
<comment type="caution">
    <text evidence="11">The sequence shown here is derived from an EMBL/GenBank/DDBJ whole genome shotgun (WGS) entry which is preliminary data.</text>
</comment>
<keyword evidence="2" id="KW-0813">Transport</keyword>
<dbReference type="Gene3D" id="3.40.50.300">
    <property type="entry name" value="P-loop containing nucleotide triphosphate hydrolases"/>
    <property type="match status" value="1"/>
</dbReference>
<dbReference type="GO" id="GO:0005524">
    <property type="term" value="F:ATP binding"/>
    <property type="evidence" value="ECO:0007669"/>
    <property type="project" value="UniProtKB-KW"/>
</dbReference>
<evidence type="ECO:0000256" key="4">
    <source>
        <dbReference type="ARBA" id="ARBA00022741"/>
    </source>
</evidence>
<dbReference type="EMBL" id="VBPB01000187">
    <property type="protein sequence ID" value="TMQ71057.1"/>
    <property type="molecule type" value="Genomic_DNA"/>
</dbReference>
<dbReference type="InterPro" id="IPR036640">
    <property type="entry name" value="ABC1_TM_sf"/>
</dbReference>
<dbReference type="InterPro" id="IPR011527">
    <property type="entry name" value="ABC1_TM_dom"/>
</dbReference>
<keyword evidence="7 8" id="KW-0472">Membrane</keyword>
<feature type="transmembrane region" description="Helical" evidence="8">
    <location>
        <begin position="303"/>
        <end position="325"/>
    </location>
</feature>